<keyword evidence="3" id="KW-0132">Cell division</keyword>
<keyword evidence="2" id="KW-0472">Membrane</keyword>
<dbReference type="Pfam" id="PF13103">
    <property type="entry name" value="TonB_2"/>
    <property type="match status" value="1"/>
</dbReference>
<keyword evidence="3" id="KW-0131">Cell cycle</keyword>
<feature type="region of interest" description="Disordered" evidence="1">
    <location>
        <begin position="56"/>
        <end position="170"/>
    </location>
</feature>
<evidence type="ECO:0000256" key="2">
    <source>
        <dbReference type="SAM" id="Phobius"/>
    </source>
</evidence>
<evidence type="ECO:0000313" key="4">
    <source>
        <dbReference type="Proteomes" id="UP000198788"/>
    </source>
</evidence>
<sequence length="265" mass="27699">MDRPGAALVGSIVVHAAVVGVMALGLLTWSEREPLDMDSAVPVSIVSETVVIEAAAPDNPSEELVTEDAATAPVESPPEPVPPEPTPTPPAPRPDPTPPRRPAPVPEKTQPRPTPPRPRPTPPRPQPAPPREQGLDLDALAGPPRPSTRPGQRPATGQQGRGSAPQAVGRASLQALAAQVTPHWTVNCDLPGADDLTIGVRVTLDESGRIVGSPRLTQSRGDPAWRAASDGVVRAIRAAAPFDMPSGYEQQEIPFSFRTATMCGG</sequence>
<proteinExistence type="predicted"/>
<reference evidence="4" key="1">
    <citation type="submission" date="2016-10" db="EMBL/GenBank/DDBJ databases">
        <authorList>
            <person name="Varghese N."/>
            <person name="Submissions S."/>
        </authorList>
    </citation>
    <scope>NUCLEOTIDE SEQUENCE [LARGE SCALE GENOMIC DNA]</scope>
    <source>
        <strain evidence="4">CGMCC 1.10683</strain>
    </source>
</reference>
<dbReference type="GO" id="GO:0051301">
    <property type="term" value="P:cell division"/>
    <property type="evidence" value="ECO:0007669"/>
    <property type="project" value="UniProtKB-KW"/>
</dbReference>
<evidence type="ECO:0000256" key="1">
    <source>
        <dbReference type="SAM" id="MobiDB-lite"/>
    </source>
</evidence>
<evidence type="ECO:0000313" key="3">
    <source>
        <dbReference type="EMBL" id="SFS52542.1"/>
    </source>
</evidence>
<feature type="compositionally biased region" description="Pro residues" evidence="1">
    <location>
        <begin position="75"/>
        <end position="105"/>
    </location>
</feature>
<dbReference type="STRING" id="871741.SAMN05192570_1882"/>
<dbReference type="RefSeq" id="WP_092309398.1">
    <property type="nucleotide sequence ID" value="NZ_FOZV01000003.1"/>
</dbReference>
<dbReference type="EMBL" id="FOZV01000003">
    <property type="protein sequence ID" value="SFS52542.1"/>
    <property type="molecule type" value="Genomic_DNA"/>
</dbReference>
<gene>
    <name evidence="3" type="ORF">SAMN05192570_1882</name>
</gene>
<keyword evidence="2" id="KW-0812">Transmembrane</keyword>
<feature type="transmembrane region" description="Helical" evidence="2">
    <location>
        <begin position="6"/>
        <end position="29"/>
    </location>
</feature>
<dbReference type="SUPFAM" id="SSF74653">
    <property type="entry name" value="TolA/TonB C-terminal domain"/>
    <property type="match status" value="1"/>
</dbReference>
<dbReference type="PRINTS" id="PR01217">
    <property type="entry name" value="PRICHEXTENSN"/>
</dbReference>
<keyword evidence="2" id="KW-1133">Transmembrane helix</keyword>
<dbReference type="OrthoDB" id="7207091at2"/>
<keyword evidence="4" id="KW-1185">Reference proteome</keyword>
<dbReference type="Proteomes" id="UP000198788">
    <property type="component" value="Unassembled WGS sequence"/>
</dbReference>
<feature type="compositionally biased region" description="Pro residues" evidence="1">
    <location>
        <begin position="112"/>
        <end position="130"/>
    </location>
</feature>
<accession>A0A1I6QJG3</accession>
<dbReference type="AlphaFoldDB" id="A0A1I6QJG3"/>
<organism evidence="3 4">
    <name type="scientific">Brevundimonas viscosa</name>
    <dbReference type="NCBI Taxonomy" id="871741"/>
    <lineage>
        <taxon>Bacteria</taxon>
        <taxon>Pseudomonadati</taxon>
        <taxon>Pseudomonadota</taxon>
        <taxon>Alphaproteobacteria</taxon>
        <taxon>Caulobacterales</taxon>
        <taxon>Caulobacteraceae</taxon>
        <taxon>Brevundimonas</taxon>
    </lineage>
</organism>
<name>A0A1I6QJG3_9CAUL</name>
<protein>
    <submittedName>
        <fullName evidence="3">Cell division and transport-associated protein TolA</fullName>
    </submittedName>
</protein>
<dbReference type="Gene3D" id="3.30.1150.10">
    <property type="match status" value="1"/>
</dbReference>